<accession>X1G682</accession>
<feature type="non-terminal residue" evidence="1">
    <location>
        <position position="289"/>
    </location>
</feature>
<protein>
    <recommendedName>
        <fullName evidence="2">TonB-dependent receptor-like beta-barrel domain-containing protein</fullName>
    </recommendedName>
</protein>
<organism evidence="1">
    <name type="scientific">marine sediment metagenome</name>
    <dbReference type="NCBI Taxonomy" id="412755"/>
    <lineage>
        <taxon>unclassified sequences</taxon>
        <taxon>metagenomes</taxon>
        <taxon>ecological metagenomes</taxon>
    </lineage>
</organism>
<evidence type="ECO:0008006" key="2">
    <source>
        <dbReference type="Google" id="ProtNLM"/>
    </source>
</evidence>
<name>X1G682_9ZZZZ</name>
<proteinExistence type="predicted"/>
<gene>
    <name evidence="1" type="ORF">S03H2_32013</name>
</gene>
<sequence length="289" mass="32899">ASIGDDTTMNWMGSGVYVGEGKGDYSFSDSFYVYRGYREGEWNVSFTYVGDGKGDYVYSDTLSGFVYVGYSSGDYVSKIRCPLPDRVYTTGFDIGFNDGKNLKLQGELFGSDYDRNILSSIDDNDNKGYLTDLNGNLNLVKSKWGDMNILGGYRYRNKNFEPPSRMEKKDFEERWNIRSSTGMEEIKNGGIVYSKENLFLSKANVSSLKRENSKATLREGVFYLRRKNLPNVDITSSTVSIHGDTLLRSVKKTDVTIAYSVWRILPKIFATQELRNESRRKRWREGGGE</sequence>
<comment type="caution">
    <text evidence="1">The sequence shown here is derived from an EMBL/GenBank/DDBJ whole genome shotgun (WGS) entry which is preliminary data.</text>
</comment>
<feature type="non-terminal residue" evidence="1">
    <location>
        <position position="1"/>
    </location>
</feature>
<dbReference type="AlphaFoldDB" id="X1G682"/>
<dbReference type="EMBL" id="BARU01019442">
    <property type="protein sequence ID" value="GAH52757.1"/>
    <property type="molecule type" value="Genomic_DNA"/>
</dbReference>
<reference evidence="1" key="1">
    <citation type="journal article" date="2014" name="Front. Microbiol.">
        <title>High frequency of phylogenetically diverse reductive dehalogenase-homologous genes in deep subseafloor sedimentary metagenomes.</title>
        <authorList>
            <person name="Kawai M."/>
            <person name="Futagami T."/>
            <person name="Toyoda A."/>
            <person name="Takaki Y."/>
            <person name="Nishi S."/>
            <person name="Hori S."/>
            <person name="Arai W."/>
            <person name="Tsubouchi T."/>
            <person name="Morono Y."/>
            <person name="Uchiyama I."/>
            <person name="Ito T."/>
            <person name="Fujiyama A."/>
            <person name="Inagaki F."/>
            <person name="Takami H."/>
        </authorList>
    </citation>
    <scope>NUCLEOTIDE SEQUENCE</scope>
    <source>
        <strain evidence="1">Expedition CK06-06</strain>
    </source>
</reference>
<evidence type="ECO:0000313" key="1">
    <source>
        <dbReference type="EMBL" id="GAH52757.1"/>
    </source>
</evidence>